<dbReference type="AlphaFoldDB" id="A0A0F5HK09"/>
<protein>
    <submittedName>
        <fullName evidence="4">Glutathione-dependent formaldehyde dehydrogenase</fullName>
    </submittedName>
</protein>
<keyword evidence="5" id="KW-1185">Reference proteome</keyword>
<accession>A0A0F5HK09</accession>
<evidence type="ECO:0000256" key="1">
    <source>
        <dbReference type="ARBA" id="ARBA00001947"/>
    </source>
</evidence>
<dbReference type="Proteomes" id="UP000031563">
    <property type="component" value="Unassembled WGS sequence"/>
</dbReference>
<evidence type="ECO:0000256" key="2">
    <source>
        <dbReference type="ARBA" id="ARBA00022723"/>
    </source>
</evidence>
<reference evidence="4" key="1">
    <citation type="submission" date="2015-02" db="EMBL/GenBank/DDBJ databases">
        <title>Genome Assembly of Bacillaceae bacterium MTCC 8252.</title>
        <authorList>
            <person name="Verma A."/>
            <person name="Khatri I."/>
            <person name="Mual P."/>
            <person name="Subramanian S."/>
            <person name="Krishnamurthi S."/>
        </authorList>
    </citation>
    <scope>NUCLEOTIDE SEQUENCE [LARGE SCALE GENOMIC DNA]</scope>
    <source>
        <strain evidence="4">MTCC 8252</strain>
    </source>
</reference>
<gene>
    <name evidence="4" type="ORF">QY95_00390</name>
</gene>
<dbReference type="Gene3D" id="3.90.180.10">
    <property type="entry name" value="Medium-chain alcohol dehydrogenases, catalytic domain"/>
    <property type="match status" value="1"/>
</dbReference>
<comment type="caution">
    <text evidence="4">The sequence shown here is derived from an EMBL/GenBank/DDBJ whole genome shotgun (WGS) entry which is preliminary data.</text>
</comment>
<comment type="cofactor">
    <cofactor evidence="1">
        <name>Zn(2+)</name>
        <dbReference type="ChEBI" id="CHEBI:29105"/>
    </cofactor>
</comment>
<evidence type="ECO:0000313" key="5">
    <source>
        <dbReference type="Proteomes" id="UP000031563"/>
    </source>
</evidence>
<dbReference type="STRING" id="1221996.QY95_00390"/>
<name>A0A0F5HK09_BACTR</name>
<dbReference type="PANTHER" id="PTHR42813:SF2">
    <property type="entry name" value="DEHYDROGENASE, ZINC-CONTAINING, PUTATIVE (AFU_ORTHOLOGUE AFUA_2G02810)-RELATED"/>
    <property type="match status" value="1"/>
</dbReference>
<evidence type="ECO:0000256" key="3">
    <source>
        <dbReference type="ARBA" id="ARBA00022833"/>
    </source>
</evidence>
<keyword evidence="2" id="KW-0479">Metal-binding</keyword>
<keyword evidence="3" id="KW-0862">Zinc</keyword>
<evidence type="ECO:0000313" key="4">
    <source>
        <dbReference type="EMBL" id="KKB33162.1"/>
    </source>
</evidence>
<dbReference type="GO" id="GO:0046872">
    <property type="term" value="F:metal ion binding"/>
    <property type="evidence" value="ECO:0007669"/>
    <property type="project" value="UniProtKB-KW"/>
</dbReference>
<organism evidence="4 5">
    <name type="scientific">Bacillus thermotolerans</name>
    <name type="common">Quasibacillus thermotolerans</name>
    <dbReference type="NCBI Taxonomy" id="1221996"/>
    <lineage>
        <taxon>Bacteria</taxon>
        <taxon>Bacillati</taxon>
        <taxon>Bacillota</taxon>
        <taxon>Bacilli</taxon>
        <taxon>Bacillales</taxon>
        <taxon>Bacillaceae</taxon>
        <taxon>Bacillus</taxon>
    </lineage>
</organism>
<dbReference type="PANTHER" id="PTHR42813">
    <property type="entry name" value="ZINC-TYPE ALCOHOL DEHYDROGENASE-LIKE"/>
    <property type="match status" value="1"/>
</dbReference>
<sequence>MIHQMPKLYEMIKNEVFDPTEIITHTMPLEDAKKAYDIFDQKKDNNIKVILKPQ</sequence>
<proteinExistence type="predicted"/>
<dbReference type="EMBL" id="JWIR02000127">
    <property type="protein sequence ID" value="KKB33162.1"/>
    <property type="molecule type" value="Genomic_DNA"/>
</dbReference>